<evidence type="ECO:0000313" key="2">
    <source>
        <dbReference type="EMBL" id="KAL2338456.1"/>
    </source>
</evidence>
<reference evidence="2 3" key="1">
    <citation type="submission" date="2024-08" db="EMBL/GenBank/DDBJ databases">
        <title>Insights into the chromosomal genome structure of Flemingia macrophylla.</title>
        <authorList>
            <person name="Ding Y."/>
            <person name="Zhao Y."/>
            <person name="Bi W."/>
            <person name="Wu M."/>
            <person name="Zhao G."/>
            <person name="Gong Y."/>
            <person name="Li W."/>
            <person name="Zhang P."/>
        </authorList>
    </citation>
    <scope>NUCLEOTIDE SEQUENCE [LARGE SCALE GENOMIC DNA]</scope>
    <source>
        <strain evidence="2">DYQJB</strain>
        <tissue evidence="2">Leaf</tissue>
    </source>
</reference>
<sequence length="99" mass="10929">MASRTCLVTKSQYSHTSRPTRTCTCSPTKHPGSFRCSMHKKPPRGRPSSTMAAKVNSLKAVLLQMLKPPSHDLHRRKTFQPKPSRFSLINGNAGVVAVN</sequence>
<feature type="compositionally biased region" description="Polar residues" evidence="1">
    <location>
        <begin position="17"/>
        <end position="27"/>
    </location>
</feature>
<gene>
    <name evidence="2" type="ORF">Fmac_012902</name>
</gene>
<dbReference type="Proteomes" id="UP001603857">
    <property type="component" value="Unassembled WGS sequence"/>
</dbReference>
<dbReference type="PANTHER" id="PTHR33132">
    <property type="entry name" value="OSJNBB0118P14.9 PROTEIN"/>
    <property type="match status" value="1"/>
</dbReference>
<organism evidence="2 3">
    <name type="scientific">Flemingia macrophylla</name>
    <dbReference type="NCBI Taxonomy" id="520843"/>
    <lineage>
        <taxon>Eukaryota</taxon>
        <taxon>Viridiplantae</taxon>
        <taxon>Streptophyta</taxon>
        <taxon>Embryophyta</taxon>
        <taxon>Tracheophyta</taxon>
        <taxon>Spermatophyta</taxon>
        <taxon>Magnoliopsida</taxon>
        <taxon>eudicotyledons</taxon>
        <taxon>Gunneridae</taxon>
        <taxon>Pentapetalae</taxon>
        <taxon>rosids</taxon>
        <taxon>fabids</taxon>
        <taxon>Fabales</taxon>
        <taxon>Fabaceae</taxon>
        <taxon>Papilionoideae</taxon>
        <taxon>50 kb inversion clade</taxon>
        <taxon>NPAAA clade</taxon>
        <taxon>indigoferoid/millettioid clade</taxon>
        <taxon>Phaseoleae</taxon>
        <taxon>Flemingia</taxon>
    </lineage>
</organism>
<proteinExistence type="predicted"/>
<protein>
    <submittedName>
        <fullName evidence="2">Uncharacterized protein</fullName>
    </submittedName>
</protein>
<evidence type="ECO:0000256" key="1">
    <source>
        <dbReference type="SAM" id="MobiDB-lite"/>
    </source>
</evidence>
<name>A0ABD1MRM2_9FABA</name>
<dbReference type="EMBL" id="JBGMDY010000004">
    <property type="protein sequence ID" value="KAL2338456.1"/>
    <property type="molecule type" value="Genomic_DNA"/>
</dbReference>
<evidence type="ECO:0000313" key="3">
    <source>
        <dbReference type="Proteomes" id="UP001603857"/>
    </source>
</evidence>
<dbReference type="AlphaFoldDB" id="A0ABD1MRM2"/>
<keyword evidence="3" id="KW-1185">Reference proteome</keyword>
<dbReference type="PANTHER" id="PTHR33132:SF113">
    <property type="entry name" value="SERINE-RICH PROTEIN-LIKE PROTEIN"/>
    <property type="match status" value="1"/>
</dbReference>
<accession>A0ABD1MRM2</accession>
<feature type="region of interest" description="Disordered" evidence="1">
    <location>
        <begin position="17"/>
        <end position="50"/>
    </location>
</feature>
<comment type="caution">
    <text evidence="2">The sequence shown here is derived from an EMBL/GenBank/DDBJ whole genome shotgun (WGS) entry which is preliminary data.</text>
</comment>